<dbReference type="OrthoDB" id="9813694at2"/>
<comment type="catalytic activity">
    <reaction evidence="5">
        <text>a 2'-deoxyribonucleoside 5'-triphosphate + H2O = a 2'-deoxyribonucleoside 5'-phosphate + diphosphate + H(+)</text>
        <dbReference type="Rhea" id="RHEA:44644"/>
        <dbReference type="ChEBI" id="CHEBI:15377"/>
        <dbReference type="ChEBI" id="CHEBI:15378"/>
        <dbReference type="ChEBI" id="CHEBI:33019"/>
        <dbReference type="ChEBI" id="CHEBI:61560"/>
        <dbReference type="ChEBI" id="CHEBI:65317"/>
        <dbReference type="EC" id="3.6.1.9"/>
    </reaction>
</comment>
<dbReference type="HAMAP" id="MF_00528">
    <property type="entry name" value="Maf"/>
    <property type="match status" value="1"/>
</dbReference>
<feature type="active site" description="Proton acceptor" evidence="5">
    <location>
        <position position="70"/>
    </location>
</feature>
<dbReference type="PANTHER" id="PTHR43213">
    <property type="entry name" value="BIFUNCTIONAL DTTP/UTP PYROPHOSPHATASE/METHYLTRANSFERASE PROTEIN-RELATED"/>
    <property type="match status" value="1"/>
</dbReference>
<evidence type="ECO:0000256" key="5">
    <source>
        <dbReference type="HAMAP-Rule" id="MF_00528"/>
    </source>
</evidence>
<dbReference type="InterPro" id="IPR029001">
    <property type="entry name" value="ITPase-like_fam"/>
</dbReference>
<evidence type="ECO:0000256" key="4">
    <source>
        <dbReference type="ARBA" id="ARBA00023080"/>
    </source>
</evidence>
<dbReference type="AlphaFoldDB" id="A0A3M0APY9"/>
<evidence type="ECO:0000256" key="3">
    <source>
        <dbReference type="ARBA" id="ARBA00022801"/>
    </source>
</evidence>
<dbReference type="GO" id="GO:0005737">
    <property type="term" value="C:cytoplasm"/>
    <property type="evidence" value="ECO:0007669"/>
    <property type="project" value="UniProtKB-SubCell"/>
</dbReference>
<comment type="cofactor">
    <cofactor evidence="5">
        <name>a divalent metal cation</name>
        <dbReference type="ChEBI" id="CHEBI:60240"/>
    </cofactor>
</comment>
<dbReference type="CDD" id="cd00985">
    <property type="entry name" value="Maf_Ham1"/>
    <property type="match status" value="1"/>
</dbReference>
<evidence type="ECO:0000313" key="7">
    <source>
        <dbReference type="Proteomes" id="UP000267187"/>
    </source>
</evidence>
<dbReference type="GO" id="GO:0009117">
    <property type="term" value="P:nucleotide metabolic process"/>
    <property type="evidence" value="ECO:0007669"/>
    <property type="project" value="UniProtKB-KW"/>
</dbReference>
<dbReference type="Gene3D" id="3.90.950.10">
    <property type="match status" value="1"/>
</dbReference>
<comment type="catalytic activity">
    <reaction evidence="5">
        <text>a ribonucleoside 5'-triphosphate + H2O = a ribonucleoside 5'-phosphate + diphosphate + H(+)</text>
        <dbReference type="Rhea" id="RHEA:23996"/>
        <dbReference type="ChEBI" id="CHEBI:15377"/>
        <dbReference type="ChEBI" id="CHEBI:15378"/>
        <dbReference type="ChEBI" id="CHEBI:33019"/>
        <dbReference type="ChEBI" id="CHEBI:58043"/>
        <dbReference type="ChEBI" id="CHEBI:61557"/>
        <dbReference type="EC" id="3.6.1.9"/>
    </reaction>
</comment>
<dbReference type="GO" id="GO:0047429">
    <property type="term" value="F:nucleoside triphosphate diphosphatase activity"/>
    <property type="evidence" value="ECO:0007669"/>
    <property type="project" value="UniProtKB-EC"/>
</dbReference>
<dbReference type="EC" id="3.6.1.9" evidence="5"/>
<comment type="subcellular location">
    <subcellularLocation>
        <location evidence="1 5">Cytoplasm</location>
    </subcellularLocation>
</comment>
<reference evidence="6 7" key="1">
    <citation type="submission" date="2018-10" db="EMBL/GenBank/DDBJ databases">
        <title>Genomic Encyclopedia of Type Strains, Phase IV (KMG-IV): sequencing the most valuable type-strain genomes for metagenomic binning, comparative biology and taxonomic classification.</title>
        <authorList>
            <person name="Goeker M."/>
        </authorList>
    </citation>
    <scope>NUCLEOTIDE SEQUENCE [LARGE SCALE GENOMIC DNA]</scope>
    <source>
        <strain evidence="6 7">DSM 25080</strain>
    </source>
</reference>
<dbReference type="Pfam" id="PF02545">
    <property type="entry name" value="Maf"/>
    <property type="match status" value="1"/>
</dbReference>
<dbReference type="NCBIfam" id="TIGR00172">
    <property type="entry name" value="maf"/>
    <property type="match status" value="1"/>
</dbReference>
<gene>
    <name evidence="6" type="ORF">DFR27_0876</name>
</gene>
<comment type="caution">
    <text evidence="5">Lacks conserved residue(s) required for the propagation of feature annotation.</text>
</comment>
<keyword evidence="7" id="KW-1185">Reference proteome</keyword>
<evidence type="ECO:0000256" key="1">
    <source>
        <dbReference type="ARBA" id="ARBA00004496"/>
    </source>
</evidence>
<keyword evidence="4 5" id="KW-0546">Nucleotide metabolism</keyword>
<keyword evidence="2 5" id="KW-0963">Cytoplasm</keyword>
<dbReference type="InterPro" id="IPR003697">
    <property type="entry name" value="Maf-like"/>
</dbReference>
<proteinExistence type="inferred from homology"/>
<organism evidence="6 7">
    <name type="scientific">Umboniibacter marinipuniceus</name>
    <dbReference type="NCBI Taxonomy" id="569599"/>
    <lineage>
        <taxon>Bacteria</taxon>
        <taxon>Pseudomonadati</taxon>
        <taxon>Pseudomonadota</taxon>
        <taxon>Gammaproteobacteria</taxon>
        <taxon>Cellvibrionales</taxon>
        <taxon>Cellvibrionaceae</taxon>
        <taxon>Umboniibacter</taxon>
    </lineage>
</organism>
<dbReference type="EMBL" id="REFJ01000002">
    <property type="protein sequence ID" value="RMA81082.1"/>
    <property type="molecule type" value="Genomic_DNA"/>
</dbReference>
<name>A0A3M0APY9_9GAMM</name>
<comment type="caution">
    <text evidence="6">The sequence shown here is derived from an EMBL/GenBank/DDBJ whole genome shotgun (WGS) entry which is preliminary data.</text>
</comment>
<dbReference type="Proteomes" id="UP000267187">
    <property type="component" value="Unassembled WGS sequence"/>
</dbReference>
<comment type="similarity">
    <text evidence="5">Belongs to the Maf family.</text>
</comment>
<dbReference type="PANTHER" id="PTHR43213:SF10">
    <property type="entry name" value="7-METHYL-GTP PYROPHOSPHATASE"/>
    <property type="match status" value="1"/>
</dbReference>
<dbReference type="SUPFAM" id="SSF52972">
    <property type="entry name" value="ITPase-like"/>
    <property type="match status" value="1"/>
</dbReference>
<dbReference type="RefSeq" id="WP_121876245.1">
    <property type="nucleotide sequence ID" value="NZ_REFJ01000002.1"/>
</dbReference>
<keyword evidence="3 5" id="KW-0378">Hydrolase</keyword>
<evidence type="ECO:0000256" key="2">
    <source>
        <dbReference type="ARBA" id="ARBA00022490"/>
    </source>
</evidence>
<comment type="function">
    <text evidence="5">Nucleoside triphosphate pyrophosphatase. May have a dual role in cell division arrest and in preventing the incorporation of modified nucleotides into cellular nucleic acids.</text>
</comment>
<accession>A0A3M0APY9</accession>
<sequence>MTYKLTLASTSSSRKALLAQIGVIFDCQSPAADESVITGEPPAQRAARLATLKANSIPSTEANHWILGSDQVATCNGKLLRKPLTKELALEQLQISRGNWVTFHTAFTLCGNGETLEHMVESRVRFRADTLDSELCRYIELDDPLYCAGSFKTESLGPLIFDQIDASDPTAIQGLPLITLARTLREIGINPLGVSS</sequence>
<evidence type="ECO:0000313" key="6">
    <source>
        <dbReference type="EMBL" id="RMA81082.1"/>
    </source>
</evidence>
<protein>
    <recommendedName>
        <fullName evidence="5">Nucleoside triphosphate pyrophosphatase</fullName>
        <ecNumber evidence="5">3.6.1.9</ecNumber>
    </recommendedName>
    <alternativeName>
        <fullName evidence="5">Nucleotide pyrophosphatase</fullName>
        <shortName evidence="5">Nucleotide PPase</shortName>
    </alternativeName>
</protein>
<dbReference type="PIRSF" id="PIRSF006305">
    <property type="entry name" value="Maf"/>
    <property type="match status" value="1"/>
</dbReference>